<keyword evidence="5 6" id="KW-0206">Cytoskeleton</keyword>
<dbReference type="FunFam" id="3.30.450.30:FF:000015">
    <property type="entry name" value="Profilin"/>
    <property type="match status" value="1"/>
</dbReference>
<dbReference type="GeneID" id="29109991"/>
<evidence type="ECO:0000256" key="1">
    <source>
        <dbReference type="ARBA" id="ARBA00004245"/>
    </source>
</evidence>
<dbReference type="InterPro" id="IPR005455">
    <property type="entry name" value="PFN_euk"/>
</dbReference>
<sequence length="130" mass="13948">MSWQEYVDTSLVGTGNIDKALICDVEGATAWAASADFSLSAEERAAIARSFGDKSEPKKVISEGVKVNGVKYMTIEASDDSLKAKKGKEGVVAFKTTQAVIIAHHPDTIQTPNAFNSVVELGEYLKKHGM</sequence>
<reference evidence="11" key="2">
    <citation type="journal article" date="2019" name="bioRxiv">
        <title>Genomics, evolutionary history and diagnostics of the Alternaria alternata species group including apple and Asian pear pathotypes.</title>
        <authorList>
            <person name="Armitage A.D."/>
            <person name="Cockerton H.M."/>
            <person name="Sreenivasaprasad S."/>
            <person name="Woodhall J.W."/>
            <person name="Lane C.R."/>
            <person name="Harrison R.J."/>
            <person name="Clarkson J.P."/>
        </authorList>
    </citation>
    <scope>NUCLEOTIDE SEQUENCE [LARGE SCALE GENOMIC DNA]</scope>
    <source>
        <strain evidence="11">FERA 1177</strain>
    </source>
</reference>
<dbReference type="GO" id="GO:0044396">
    <property type="term" value="P:actin cortical patch organization"/>
    <property type="evidence" value="ECO:0007669"/>
    <property type="project" value="EnsemblFungi"/>
</dbReference>
<evidence type="ECO:0000313" key="11">
    <source>
        <dbReference type="Proteomes" id="UP000291422"/>
    </source>
</evidence>
<protein>
    <recommendedName>
        <fullName evidence="7">Profilin</fullName>
    </recommendedName>
</protein>
<evidence type="ECO:0000256" key="3">
    <source>
        <dbReference type="ARBA" id="ARBA00022490"/>
    </source>
</evidence>
<dbReference type="PRINTS" id="PR01640">
    <property type="entry name" value="PROFILINPLNT"/>
</dbReference>
<name>A0A177DVN9_ALTAL</name>
<dbReference type="GO" id="GO:0030041">
    <property type="term" value="P:actin filament polymerization"/>
    <property type="evidence" value="ECO:0007669"/>
    <property type="project" value="EnsemblFungi"/>
</dbReference>
<dbReference type="InterPro" id="IPR027310">
    <property type="entry name" value="Profilin_CS"/>
</dbReference>
<dbReference type="Gene3D" id="3.30.450.30">
    <property type="entry name" value="Dynein light chain 2a, cytoplasmic"/>
    <property type="match status" value="1"/>
</dbReference>
<keyword evidence="3" id="KW-0963">Cytoplasm</keyword>
<evidence type="ECO:0000313" key="8">
    <source>
        <dbReference type="EMBL" id="OAG23754.1"/>
    </source>
</evidence>
<dbReference type="GO" id="GO:0003785">
    <property type="term" value="F:actin monomer binding"/>
    <property type="evidence" value="ECO:0007669"/>
    <property type="project" value="EnsemblFungi"/>
</dbReference>
<comment type="subcellular location">
    <subcellularLocation>
        <location evidence="1">Cytoplasm</location>
        <location evidence="1">Cytoskeleton</location>
    </subcellularLocation>
</comment>
<dbReference type="SUPFAM" id="SSF55770">
    <property type="entry name" value="Profilin (actin-binding protein)"/>
    <property type="match status" value="1"/>
</dbReference>
<dbReference type="EMBL" id="KV441472">
    <property type="protein sequence ID" value="OAG23754.1"/>
    <property type="molecule type" value="Genomic_DNA"/>
</dbReference>
<evidence type="ECO:0000256" key="5">
    <source>
        <dbReference type="ARBA" id="ARBA00023212"/>
    </source>
</evidence>
<evidence type="ECO:0000313" key="9">
    <source>
        <dbReference type="EMBL" id="RYN84048.1"/>
    </source>
</evidence>
<dbReference type="STRING" id="5599.A0A177DVN9"/>
<dbReference type="SMART" id="SM00392">
    <property type="entry name" value="PROF"/>
    <property type="match status" value="1"/>
</dbReference>
<dbReference type="PANTHER" id="PTHR11604">
    <property type="entry name" value="PROFILIN"/>
    <property type="match status" value="1"/>
</dbReference>
<accession>A0A177DVN9</accession>
<reference evidence="9" key="3">
    <citation type="journal article" date="2019" name="J. ISSAAS">
        <title>Genomics, evolutionary history and diagnostics of the Alternaria alternata species group including apple and Asian pear pathotypes.</title>
        <authorList>
            <person name="Armitage A.D."/>
            <person name="Cockerton H.M."/>
            <person name="Sreenivasaprasad S."/>
            <person name="Woodhall J."/>
            <person name="Lane C."/>
            <person name="Harrison R.J."/>
            <person name="Clarkson J.P."/>
        </authorList>
    </citation>
    <scope>NUCLEOTIDE SEQUENCE</scope>
    <source>
        <strain evidence="9">FERA 1177</strain>
    </source>
</reference>
<keyword evidence="10" id="KW-1185">Reference proteome</keyword>
<dbReference type="AlphaFoldDB" id="A0A177DVN9"/>
<dbReference type="CDD" id="cd00148">
    <property type="entry name" value="PROF"/>
    <property type="match status" value="1"/>
</dbReference>
<keyword evidence="4 7" id="KW-0009">Actin-binding</keyword>
<dbReference type="VEuPathDB" id="FungiDB:CC77DRAFT_1017397"/>
<dbReference type="GO" id="GO:0000755">
    <property type="term" value="P:cytogamy"/>
    <property type="evidence" value="ECO:0007669"/>
    <property type="project" value="EnsemblFungi"/>
</dbReference>
<evidence type="ECO:0000313" key="10">
    <source>
        <dbReference type="Proteomes" id="UP000077248"/>
    </source>
</evidence>
<dbReference type="Proteomes" id="UP000077248">
    <property type="component" value="Unassembled WGS sequence"/>
</dbReference>
<evidence type="ECO:0000256" key="7">
    <source>
        <dbReference type="RuleBase" id="RU003909"/>
    </source>
</evidence>
<dbReference type="GO" id="GO:1903475">
    <property type="term" value="P:mitotic actomyosin contractile ring assembly"/>
    <property type="evidence" value="ECO:0007669"/>
    <property type="project" value="EnsemblFungi"/>
</dbReference>
<evidence type="ECO:0000256" key="4">
    <source>
        <dbReference type="ARBA" id="ARBA00023203"/>
    </source>
</evidence>
<dbReference type="InterPro" id="IPR036140">
    <property type="entry name" value="PFN_sf"/>
</dbReference>
<evidence type="ECO:0000256" key="6">
    <source>
        <dbReference type="RuleBase" id="RU003908"/>
    </source>
</evidence>
<dbReference type="PROSITE" id="PS00414">
    <property type="entry name" value="PROFILIN"/>
    <property type="match status" value="1"/>
</dbReference>
<comment type="similarity">
    <text evidence="2 7">Belongs to the profilin family.</text>
</comment>
<dbReference type="GO" id="GO:0005085">
    <property type="term" value="F:guanyl-nucleotide exchange factor activity"/>
    <property type="evidence" value="ECO:0007669"/>
    <property type="project" value="EnsemblFungi"/>
</dbReference>
<dbReference type="PANTHER" id="PTHR11604:SF0">
    <property type="entry name" value="PROFILIN"/>
    <property type="match status" value="1"/>
</dbReference>
<dbReference type="Pfam" id="PF00235">
    <property type="entry name" value="Profilin"/>
    <property type="match status" value="1"/>
</dbReference>
<dbReference type="InterPro" id="IPR048278">
    <property type="entry name" value="PFN"/>
</dbReference>
<dbReference type="GO" id="GO:0051285">
    <property type="term" value="C:cell cortex of cell tip"/>
    <property type="evidence" value="ECO:0007669"/>
    <property type="project" value="EnsemblFungi"/>
</dbReference>
<dbReference type="OMA" id="QGQKFML"/>
<proteinExistence type="inferred from homology"/>
<dbReference type="EMBL" id="PDXD01000001">
    <property type="protein sequence ID" value="RYN84048.1"/>
    <property type="molecule type" value="Genomic_DNA"/>
</dbReference>
<dbReference type="Proteomes" id="UP000291422">
    <property type="component" value="Unassembled WGS sequence"/>
</dbReference>
<comment type="function">
    <text evidence="6">Binds to actin and affects the structure of the cytoskeleton. At high concentrations, profilin prevents the polymerization of actin, whereas it enhances it at low concentrations.</text>
</comment>
<evidence type="ECO:0000256" key="2">
    <source>
        <dbReference type="ARBA" id="ARBA00010058"/>
    </source>
</evidence>
<reference evidence="8 10" key="1">
    <citation type="submission" date="2016-05" db="EMBL/GenBank/DDBJ databases">
        <title>Comparative analysis of secretome profiles of manganese(II)-oxidizing ascomycete fungi.</title>
        <authorList>
            <consortium name="DOE Joint Genome Institute"/>
            <person name="Zeiner C.A."/>
            <person name="Purvine S.O."/>
            <person name="Zink E.M."/>
            <person name="Wu S."/>
            <person name="Pasa-Tolic L."/>
            <person name="Chaput D.L."/>
            <person name="Haridas S."/>
            <person name="Grigoriev I.V."/>
            <person name="Santelli C.M."/>
            <person name="Hansel C.M."/>
        </authorList>
    </citation>
    <scope>NUCLEOTIDE SEQUENCE [LARGE SCALE GENOMIC DNA]</scope>
    <source>
        <strain evidence="8 10">SRC1lrK2f</strain>
    </source>
</reference>
<organism evidence="8 10">
    <name type="scientific">Alternaria alternata</name>
    <name type="common">Alternaria rot fungus</name>
    <name type="synonym">Torula alternata</name>
    <dbReference type="NCBI Taxonomy" id="5599"/>
    <lineage>
        <taxon>Eukaryota</taxon>
        <taxon>Fungi</taxon>
        <taxon>Dikarya</taxon>
        <taxon>Ascomycota</taxon>
        <taxon>Pezizomycotina</taxon>
        <taxon>Dothideomycetes</taxon>
        <taxon>Pleosporomycetidae</taxon>
        <taxon>Pleosporales</taxon>
        <taxon>Pleosporineae</taxon>
        <taxon>Pleosporaceae</taxon>
        <taxon>Alternaria</taxon>
        <taxon>Alternaria sect. Alternaria</taxon>
        <taxon>Alternaria alternata complex</taxon>
    </lineage>
</organism>
<dbReference type="GO" id="GO:0031097">
    <property type="term" value="C:medial cortex"/>
    <property type="evidence" value="ECO:0007669"/>
    <property type="project" value="EnsemblFungi"/>
</dbReference>
<dbReference type="KEGG" id="aalt:CC77DRAFT_1017397"/>
<dbReference type="GO" id="GO:0005856">
    <property type="term" value="C:cytoskeleton"/>
    <property type="evidence" value="ECO:0007669"/>
    <property type="project" value="UniProtKB-SubCell"/>
</dbReference>
<dbReference type="PRINTS" id="PR00392">
    <property type="entry name" value="PROFILIN"/>
</dbReference>
<dbReference type="GO" id="GO:0043332">
    <property type="term" value="C:mating projection tip"/>
    <property type="evidence" value="ECO:0007669"/>
    <property type="project" value="EnsemblFungi"/>
</dbReference>
<dbReference type="RefSeq" id="XP_018389175.1">
    <property type="nucleotide sequence ID" value="XM_018524397.1"/>
</dbReference>
<gene>
    <name evidence="9" type="ORF">AA0117_g692</name>
    <name evidence="8" type="ORF">CC77DRAFT_1017397</name>
</gene>
<comment type="subunit">
    <text evidence="6">Occurs in many kinds of cells as a complex with monomeric actin in a 1:1 ratio.</text>
</comment>